<evidence type="ECO:0000313" key="1">
    <source>
        <dbReference type="EMBL" id="HGZ10720.1"/>
    </source>
</evidence>
<name>A0A7C5EKS5_9BACT</name>
<organism evidence="1">
    <name type="scientific">Desulfobacca acetoxidans</name>
    <dbReference type="NCBI Taxonomy" id="60893"/>
    <lineage>
        <taxon>Bacteria</taxon>
        <taxon>Pseudomonadati</taxon>
        <taxon>Thermodesulfobacteriota</taxon>
        <taxon>Desulfobaccia</taxon>
        <taxon>Desulfobaccales</taxon>
        <taxon>Desulfobaccaceae</taxon>
        <taxon>Desulfobacca</taxon>
    </lineage>
</organism>
<reference evidence="1" key="1">
    <citation type="journal article" date="2020" name="mSystems">
        <title>Genome- and Community-Level Interaction Insights into Carbon Utilization and Element Cycling Functions of Hydrothermarchaeota in Hydrothermal Sediment.</title>
        <authorList>
            <person name="Zhou Z."/>
            <person name="Liu Y."/>
            <person name="Xu W."/>
            <person name="Pan J."/>
            <person name="Luo Z.H."/>
            <person name="Li M."/>
        </authorList>
    </citation>
    <scope>NUCLEOTIDE SEQUENCE [LARGE SCALE GENOMIC DNA]</scope>
    <source>
        <strain evidence="1">SpSt-853</strain>
    </source>
</reference>
<gene>
    <name evidence="1" type="ORF">ENW48_00705</name>
</gene>
<sequence length="111" mass="12921">MKAEAEDFPSWSRQRLKELRELTGGRLCTPEQKEKCQAEDGAFAGWACQVCREYLRVEAIDPWTWHLLWLHRLKKAGYPFRANDLSLELWLLLDLVEEALKPPQGGRGDPR</sequence>
<proteinExistence type="predicted"/>
<dbReference type="AlphaFoldDB" id="A0A7C5EKS5"/>
<dbReference type="EMBL" id="DTKJ01000007">
    <property type="protein sequence ID" value="HGZ10720.1"/>
    <property type="molecule type" value="Genomic_DNA"/>
</dbReference>
<comment type="caution">
    <text evidence="1">The sequence shown here is derived from an EMBL/GenBank/DDBJ whole genome shotgun (WGS) entry which is preliminary data.</text>
</comment>
<accession>A0A7C5EKS5</accession>
<protein>
    <submittedName>
        <fullName evidence="1">Uncharacterized protein</fullName>
    </submittedName>
</protein>